<proteinExistence type="predicted"/>
<dbReference type="Proteomes" id="UP000240505">
    <property type="component" value="Chromosome"/>
</dbReference>
<protein>
    <submittedName>
        <fullName evidence="1">PAAR domain-containing protein</fullName>
    </submittedName>
</protein>
<gene>
    <name evidence="1" type="ORF">C9I28_16745</name>
</gene>
<dbReference type="InterPro" id="IPR008727">
    <property type="entry name" value="PAAR_motif"/>
</dbReference>
<name>A0A2R4CC90_9BURK</name>
<sequence>MSIIGWIRQGDAASCGGTVKAGHPQYDSHGKPLAHHGSPIACRKNCVVVAGDHHFTLPDGLPQALHGDKSSNGCPLASTLNGIHGIGDPTGAPVVTAWFQPAAAALAATLAPEALEQALEQALDEAPWVPGQYDDRYVLLGASDGKPLAHTDYAIEREDGSVEHGTTDAQGHTHLLKQTLEQEHVRIYLVAEDA</sequence>
<reference evidence="1 2" key="1">
    <citation type="submission" date="2018-03" db="EMBL/GenBank/DDBJ databases">
        <title>Massilia armeniaca sp. nov., isolated from desert soil.</title>
        <authorList>
            <person name="Huang H."/>
            <person name="Ren M."/>
        </authorList>
    </citation>
    <scope>NUCLEOTIDE SEQUENCE [LARGE SCALE GENOMIC DNA]</scope>
    <source>
        <strain evidence="1 2">ZMN-3</strain>
    </source>
</reference>
<dbReference type="OrthoDB" id="8721098at2"/>
<keyword evidence="2" id="KW-1185">Reference proteome</keyword>
<evidence type="ECO:0000313" key="1">
    <source>
        <dbReference type="EMBL" id="AVR97108.1"/>
    </source>
</evidence>
<evidence type="ECO:0000313" key="2">
    <source>
        <dbReference type="Proteomes" id="UP000240505"/>
    </source>
</evidence>
<dbReference type="Pfam" id="PF05488">
    <property type="entry name" value="PAAR_motif"/>
    <property type="match status" value="1"/>
</dbReference>
<dbReference type="EMBL" id="CP028324">
    <property type="protein sequence ID" value="AVR97108.1"/>
    <property type="molecule type" value="Genomic_DNA"/>
</dbReference>
<dbReference type="KEGG" id="masz:C9I28_16745"/>
<dbReference type="RefSeq" id="WP_107142457.1">
    <property type="nucleotide sequence ID" value="NZ_CP028324.1"/>
</dbReference>
<accession>A0A2R4CC90</accession>
<dbReference type="AlphaFoldDB" id="A0A2R4CC90"/>
<dbReference type="CDD" id="cd14744">
    <property type="entry name" value="PAAR_CT_2"/>
    <property type="match status" value="1"/>
</dbReference>
<organism evidence="1 2">
    <name type="scientific">Pseudoduganella armeniaca</name>
    <dbReference type="NCBI Taxonomy" id="2072590"/>
    <lineage>
        <taxon>Bacteria</taxon>
        <taxon>Pseudomonadati</taxon>
        <taxon>Pseudomonadota</taxon>
        <taxon>Betaproteobacteria</taxon>
        <taxon>Burkholderiales</taxon>
        <taxon>Oxalobacteraceae</taxon>
        <taxon>Telluria group</taxon>
        <taxon>Pseudoduganella</taxon>
    </lineage>
</organism>